<proteinExistence type="predicted"/>
<dbReference type="EMBL" id="VYYT01000329">
    <property type="protein sequence ID" value="KAK2742605.1"/>
    <property type="molecule type" value="Genomic_DNA"/>
</dbReference>
<feature type="non-terminal residue" evidence="1">
    <location>
        <position position="162"/>
    </location>
</feature>
<dbReference type="Gene3D" id="1.10.600.10">
    <property type="entry name" value="Farnesyl Diphosphate Synthase"/>
    <property type="match status" value="1"/>
</dbReference>
<dbReference type="AlphaFoldDB" id="A0AAE0D2Q2"/>
<sequence>MDVKEYFLERWPFPNGRARLNFAAKESPTRYCRHSSSSPDRTTQAFRCLMMFFLVKDLLAHMTQEEGSTYIERLCSIIACEIAPTDRHPVEEAVYDIWKPMVAIDGILANQTIEPIKDLWHLHIDDRSLETKGMVGWLEFRDRACASKLLSALQRFIGGYHI</sequence>
<gene>
    <name evidence="1" type="ORF">CKAH01_18476</name>
</gene>
<protein>
    <submittedName>
        <fullName evidence="1">Aristolochene synthase</fullName>
    </submittedName>
</protein>
<dbReference type="Proteomes" id="UP001281614">
    <property type="component" value="Unassembled WGS sequence"/>
</dbReference>
<accession>A0AAE0D2Q2</accession>
<organism evidence="1 2">
    <name type="scientific">Colletotrichum kahawae</name>
    <name type="common">Coffee berry disease fungus</name>
    <dbReference type="NCBI Taxonomy" id="34407"/>
    <lineage>
        <taxon>Eukaryota</taxon>
        <taxon>Fungi</taxon>
        <taxon>Dikarya</taxon>
        <taxon>Ascomycota</taxon>
        <taxon>Pezizomycotina</taxon>
        <taxon>Sordariomycetes</taxon>
        <taxon>Hypocreomycetidae</taxon>
        <taxon>Glomerellales</taxon>
        <taxon>Glomerellaceae</taxon>
        <taxon>Colletotrichum</taxon>
        <taxon>Colletotrichum gloeosporioides species complex</taxon>
    </lineage>
</organism>
<name>A0AAE0D2Q2_COLKA</name>
<evidence type="ECO:0000313" key="2">
    <source>
        <dbReference type="Proteomes" id="UP001281614"/>
    </source>
</evidence>
<keyword evidence="2" id="KW-1185">Reference proteome</keyword>
<comment type="caution">
    <text evidence="1">The sequence shown here is derived from an EMBL/GenBank/DDBJ whole genome shotgun (WGS) entry which is preliminary data.</text>
</comment>
<dbReference type="SUPFAM" id="SSF48576">
    <property type="entry name" value="Terpenoid synthases"/>
    <property type="match status" value="1"/>
</dbReference>
<dbReference type="InterPro" id="IPR008949">
    <property type="entry name" value="Isoprenoid_synthase_dom_sf"/>
</dbReference>
<evidence type="ECO:0000313" key="1">
    <source>
        <dbReference type="EMBL" id="KAK2742605.1"/>
    </source>
</evidence>
<reference evidence="1" key="1">
    <citation type="submission" date="2023-02" db="EMBL/GenBank/DDBJ databases">
        <title>Colletotrichum kahawae CIFC_Que2 genome sequencing and assembly.</title>
        <authorList>
            <person name="Baroncelli R."/>
        </authorList>
    </citation>
    <scope>NUCLEOTIDE SEQUENCE</scope>
    <source>
        <strain evidence="1">CIFC_Que2</strain>
    </source>
</reference>